<dbReference type="SUPFAM" id="SSF51338">
    <property type="entry name" value="Composite domain of metallo-dependent hydrolases"/>
    <property type="match status" value="1"/>
</dbReference>
<organism evidence="3 4">
    <name type="scientific">Cyphellophora europaea (strain CBS 101466)</name>
    <name type="common">Phialophora europaea</name>
    <dbReference type="NCBI Taxonomy" id="1220924"/>
    <lineage>
        <taxon>Eukaryota</taxon>
        <taxon>Fungi</taxon>
        <taxon>Dikarya</taxon>
        <taxon>Ascomycota</taxon>
        <taxon>Pezizomycotina</taxon>
        <taxon>Eurotiomycetes</taxon>
        <taxon>Chaetothyriomycetidae</taxon>
        <taxon>Chaetothyriales</taxon>
        <taxon>Cyphellophoraceae</taxon>
        <taxon>Cyphellophora</taxon>
    </lineage>
</organism>
<dbReference type="InterPro" id="IPR011059">
    <property type="entry name" value="Metal-dep_hydrolase_composite"/>
</dbReference>
<reference evidence="3 4" key="1">
    <citation type="submission" date="2013-03" db="EMBL/GenBank/DDBJ databases">
        <title>The Genome Sequence of Phialophora europaea CBS 101466.</title>
        <authorList>
            <consortium name="The Broad Institute Genomics Platform"/>
            <person name="Cuomo C."/>
            <person name="de Hoog S."/>
            <person name="Gorbushina A."/>
            <person name="Walker B."/>
            <person name="Young S.K."/>
            <person name="Zeng Q."/>
            <person name="Gargeya S."/>
            <person name="Fitzgerald M."/>
            <person name="Haas B."/>
            <person name="Abouelleil A."/>
            <person name="Allen A.W."/>
            <person name="Alvarado L."/>
            <person name="Arachchi H.M."/>
            <person name="Berlin A.M."/>
            <person name="Chapman S.B."/>
            <person name="Gainer-Dewar J."/>
            <person name="Goldberg J."/>
            <person name="Griggs A."/>
            <person name="Gujja S."/>
            <person name="Hansen M."/>
            <person name="Howarth C."/>
            <person name="Imamovic A."/>
            <person name="Ireland A."/>
            <person name="Larimer J."/>
            <person name="McCowan C."/>
            <person name="Murphy C."/>
            <person name="Pearson M."/>
            <person name="Poon T.W."/>
            <person name="Priest M."/>
            <person name="Roberts A."/>
            <person name="Saif S."/>
            <person name="Shea T."/>
            <person name="Sisk P."/>
            <person name="Sykes S."/>
            <person name="Wortman J."/>
            <person name="Nusbaum C."/>
            <person name="Birren B."/>
        </authorList>
    </citation>
    <scope>NUCLEOTIDE SEQUENCE [LARGE SCALE GENOMIC DNA]</scope>
    <source>
        <strain evidence="3 4">CBS 101466</strain>
    </source>
</reference>
<keyword evidence="4" id="KW-1185">Reference proteome</keyword>
<dbReference type="OrthoDB" id="194468at2759"/>
<dbReference type="InterPro" id="IPR050287">
    <property type="entry name" value="MTA/SAH_deaminase"/>
</dbReference>
<feature type="domain" description="Amidohydrolase-related" evidence="2">
    <location>
        <begin position="56"/>
        <end position="427"/>
    </location>
</feature>
<dbReference type="SUPFAM" id="SSF51556">
    <property type="entry name" value="Metallo-dependent hydrolases"/>
    <property type="match status" value="1"/>
</dbReference>
<dbReference type="RefSeq" id="XP_008717894.1">
    <property type="nucleotide sequence ID" value="XM_008719672.1"/>
</dbReference>
<dbReference type="GO" id="GO:0016810">
    <property type="term" value="F:hydrolase activity, acting on carbon-nitrogen (but not peptide) bonds"/>
    <property type="evidence" value="ECO:0007669"/>
    <property type="project" value="InterPro"/>
</dbReference>
<dbReference type="Gene3D" id="3.20.20.140">
    <property type="entry name" value="Metal-dependent hydrolases"/>
    <property type="match status" value="1"/>
</dbReference>
<dbReference type="EMBL" id="KB822721">
    <property type="protein sequence ID" value="ETN39109.1"/>
    <property type="molecule type" value="Genomic_DNA"/>
</dbReference>
<dbReference type="VEuPathDB" id="FungiDB:HMPREF1541_05331"/>
<name>W2RTR3_CYPE1</name>
<dbReference type="NCBIfam" id="NF006056">
    <property type="entry name" value="PRK08204.1"/>
    <property type="match status" value="1"/>
</dbReference>
<dbReference type="InterPro" id="IPR006680">
    <property type="entry name" value="Amidohydro-rel"/>
</dbReference>
<dbReference type="Proteomes" id="UP000030752">
    <property type="component" value="Unassembled WGS sequence"/>
</dbReference>
<protein>
    <recommendedName>
        <fullName evidence="2">Amidohydrolase-related domain-containing protein</fullName>
    </recommendedName>
</protein>
<dbReference type="AlphaFoldDB" id="W2RTR3"/>
<evidence type="ECO:0000259" key="2">
    <source>
        <dbReference type="Pfam" id="PF01979"/>
    </source>
</evidence>
<proteinExistence type="predicted"/>
<dbReference type="Pfam" id="PF01979">
    <property type="entry name" value="Amidohydro_1"/>
    <property type="match status" value="1"/>
</dbReference>
<dbReference type="PANTHER" id="PTHR43794:SF11">
    <property type="entry name" value="AMIDOHYDROLASE-RELATED DOMAIN-CONTAINING PROTEIN"/>
    <property type="match status" value="1"/>
</dbReference>
<accession>W2RTR3</accession>
<keyword evidence="1" id="KW-0378">Hydrolase</keyword>
<dbReference type="eggNOG" id="KOG3968">
    <property type="taxonomic scope" value="Eukaryota"/>
</dbReference>
<dbReference type="InParanoid" id="W2RTR3"/>
<dbReference type="GeneID" id="19972670"/>
<evidence type="ECO:0000313" key="3">
    <source>
        <dbReference type="EMBL" id="ETN39109.1"/>
    </source>
</evidence>
<evidence type="ECO:0000256" key="1">
    <source>
        <dbReference type="ARBA" id="ARBA00022801"/>
    </source>
</evidence>
<dbReference type="STRING" id="1220924.W2RTR3"/>
<evidence type="ECO:0000313" key="4">
    <source>
        <dbReference type="Proteomes" id="UP000030752"/>
    </source>
</evidence>
<gene>
    <name evidence="3" type="ORF">HMPREF1541_05331</name>
</gene>
<dbReference type="Gene3D" id="2.30.40.10">
    <property type="entry name" value="Urease, subunit C, domain 1"/>
    <property type="match status" value="1"/>
</dbReference>
<sequence length="480" mass="52137">MTSRYLIRNATVVSMDPKIGVQSSCDVLIEGSIIKDVGPNLEVASDATIIDGTDSIICPGFIDTHRHMWQTQLAGIMSNSVLLEYFGYIRTVYGSCYTAHDAYLGNYCGALQCIDNGTTFVVDHSHIMNSPEHADSAVKGLLDANIRGVFCYGFYPNPKPTWAELDTGMKPQSEPEWRLEDSKRVKDQFFPANDPTTLLRFGVAGTEYEVVTVEQGIEEISHARSLGSAMFTSHVALGRIDFGLRTVRNLNEQGVLDKDLLFSHGAALQADELEAIKKCGCGLSATPDTELQMAMGPPGPFAFREAGIRRVGLGTDVSCSNPPDMFAQMHLLLQSERHARSMAHKGGAPWEIPVRCEEALDFATMGGARAVGMEDYIGSITPGKRADLLIVKTDSPRMTPISDPIAALVLYANASAVDTVFVDGKIVKQDGKLAGVDWPKVRRELLDSTKDVLERGSGADFKQIMEGARALAEAQLTRAG</sequence>
<dbReference type="HOGENOM" id="CLU_012358_2_3_1"/>
<dbReference type="InterPro" id="IPR032466">
    <property type="entry name" value="Metal_Hydrolase"/>
</dbReference>
<dbReference type="PANTHER" id="PTHR43794">
    <property type="entry name" value="AMINOHYDROLASE SSNA-RELATED"/>
    <property type="match status" value="1"/>
</dbReference>